<evidence type="ECO:0000313" key="4">
    <source>
        <dbReference type="Proteomes" id="UP000044602"/>
    </source>
</evidence>
<dbReference type="PROSITE" id="PS00036">
    <property type="entry name" value="BZIP_BASIC"/>
    <property type="match status" value="1"/>
</dbReference>
<evidence type="ECO:0000256" key="1">
    <source>
        <dbReference type="SAM" id="MobiDB-lite"/>
    </source>
</evidence>
<feature type="region of interest" description="Disordered" evidence="1">
    <location>
        <begin position="280"/>
        <end position="344"/>
    </location>
</feature>
<organism evidence="3 4">
    <name type="scientific">Verticillium longisporum</name>
    <name type="common">Verticillium dahliae var. longisporum</name>
    <dbReference type="NCBI Taxonomy" id="100787"/>
    <lineage>
        <taxon>Eukaryota</taxon>
        <taxon>Fungi</taxon>
        <taxon>Dikarya</taxon>
        <taxon>Ascomycota</taxon>
        <taxon>Pezizomycotina</taxon>
        <taxon>Sordariomycetes</taxon>
        <taxon>Hypocreomycetidae</taxon>
        <taxon>Glomerellales</taxon>
        <taxon>Plectosphaerellaceae</taxon>
        <taxon>Verticillium</taxon>
    </lineage>
</organism>
<keyword evidence="4" id="KW-1185">Reference proteome</keyword>
<feature type="region of interest" description="Disordered" evidence="1">
    <location>
        <begin position="57"/>
        <end position="84"/>
    </location>
</feature>
<feature type="domain" description="BZIP" evidence="2">
    <location>
        <begin position="365"/>
        <end position="378"/>
    </location>
</feature>
<dbReference type="AlphaFoldDB" id="A0A0G4KSW5"/>
<feature type="compositionally biased region" description="Basic and acidic residues" evidence="1">
    <location>
        <begin position="280"/>
        <end position="297"/>
    </location>
</feature>
<feature type="compositionally biased region" description="Low complexity" evidence="1">
    <location>
        <begin position="59"/>
        <end position="72"/>
    </location>
</feature>
<name>A0A0G4KSW5_VERLO</name>
<sequence>MRLGFLLLRISTSKVASKDIHYQASSFNMVGPGEPNGPLTDEERELLVTALGIEAYGGQPAQPSSSSPQVSDMPPPAGGGRQMVPNSPVPMALLNSPLGPPASITYPQQVLGSLYSDASGPNISFDNRLFPGSHASFNNFLPPSVHSTSTHVLPALHNISCGRPNYGLSQPFGAPQGTPYQVAGSVPLSFTSPLDNSFHNDISNPLHLNPAFDPHPSELDLFVQTEAQAQMNNSKDLYAEETQEMSLSVPSSTYFESLMGDSVLEADSVTRQSEIRATLNKDKVPVATERDDASERGRKTRKRKMNKLEPGQKRRAPKMVDVLPYNDPPTWPPRRRKHSKMTEMEKEQIDAANADIDRQVKEWNKKKNNESAKRGRQRRQNRVNRLTEDLAQAQAERNFWKARAVTQGASEEEWDAVPEGVRDDLVADFRIDPDDLLLPPEDDF</sequence>
<evidence type="ECO:0000259" key="2">
    <source>
        <dbReference type="PROSITE" id="PS00036"/>
    </source>
</evidence>
<dbReference type="EMBL" id="CVQH01004224">
    <property type="protein sequence ID" value="CRK12913.1"/>
    <property type="molecule type" value="Genomic_DNA"/>
</dbReference>
<evidence type="ECO:0000313" key="3">
    <source>
        <dbReference type="EMBL" id="CRK12913.1"/>
    </source>
</evidence>
<reference evidence="3 4" key="1">
    <citation type="submission" date="2015-05" db="EMBL/GenBank/DDBJ databases">
        <authorList>
            <person name="Wang D.B."/>
            <person name="Wang M."/>
        </authorList>
    </citation>
    <scope>NUCLEOTIDE SEQUENCE [LARGE SCALE GENOMIC DNA]</scope>
    <source>
        <strain evidence="3">VL1</strain>
    </source>
</reference>
<proteinExistence type="predicted"/>
<dbReference type="GO" id="GO:0003700">
    <property type="term" value="F:DNA-binding transcription factor activity"/>
    <property type="evidence" value="ECO:0007669"/>
    <property type="project" value="InterPro"/>
</dbReference>
<dbReference type="Proteomes" id="UP000044602">
    <property type="component" value="Unassembled WGS sequence"/>
</dbReference>
<feature type="compositionally biased region" description="Basic and acidic residues" evidence="1">
    <location>
        <begin position="363"/>
        <end position="373"/>
    </location>
</feature>
<dbReference type="InterPro" id="IPR004827">
    <property type="entry name" value="bZIP"/>
</dbReference>
<protein>
    <recommendedName>
        <fullName evidence="2">BZIP domain-containing protein</fullName>
    </recommendedName>
</protein>
<feature type="region of interest" description="Disordered" evidence="1">
    <location>
        <begin position="363"/>
        <end position="383"/>
    </location>
</feature>
<accession>A0A0G4KSW5</accession>
<dbReference type="STRING" id="100787.A0A0G4KSW5"/>
<gene>
    <name evidence="3" type="ORF">BN1708_010667</name>
</gene>